<keyword evidence="1" id="KW-1133">Transmembrane helix</keyword>
<protein>
    <submittedName>
        <fullName evidence="2">YibE/F-like protein</fullName>
    </submittedName>
</protein>
<feature type="transmembrane region" description="Helical" evidence="1">
    <location>
        <begin position="73"/>
        <end position="94"/>
    </location>
</feature>
<dbReference type="Pfam" id="PF07907">
    <property type="entry name" value="YibE_F"/>
    <property type="match status" value="1"/>
</dbReference>
<dbReference type="AlphaFoldDB" id="A0A1M6U8M1"/>
<keyword evidence="1" id="KW-0812">Transmembrane</keyword>
<dbReference type="Proteomes" id="UP000242497">
    <property type="component" value="Unassembled WGS sequence"/>
</dbReference>
<proteinExistence type="predicted"/>
<keyword evidence="3" id="KW-1185">Reference proteome</keyword>
<dbReference type="InterPro" id="IPR012507">
    <property type="entry name" value="YibE_F"/>
</dbReference>
<accession>A0A1M6U8M1</accession>
<sequence length="134" mass="14376">MKKSILIIITVLFTPLFNVYADEEPITYTEKAVILELLPLILKGFNPAIVTICVSICIATITLFIISGINSKSISAIIGTTGGVMTAGLLSYLIGSKVKLTGLNSDEAVMLSTMSDSINLDFKTLLFTGIIMEL</sequence>
<name>A0A1M6U8M1_9FIRM</name>
<keyword evidence="1" id="KW-0472">Membrane</keyword>
<reference evidence="3" key="1">
    <citation type="submission" date="2016-11" db="EMBL/GenBank/DDBJ databases">
        <authorList>
            <person name="Varghese N."/>
            <person name="Submissions S."/>
        </authorList>
    </citation>
    <scope>NUCLEOTIDE SEQUENCE [LARGE SCALE GENOMIC DNA]</scope>
    <source>
        <strain evidence="3">DSM 15518</strain>
    </source>
</reference>
<gene>
    <name evidence="2" type="ORF">SAMN02744037_02754</name>
</gene>
<dbReference type="STRING" id="1123349.SAMN02744037_02754"/>
<evidence type="ECO:0000313" key="3">
    <source>
        <dbReference type="Proteomes" id="UP000242497"/>
    </source>
</evidence>
<dbReference type="PANTHER" id="PTHR41771:SF1">
    <property type="entry name" value="MEMBRANE PROTEIN"/>
    <property type="match status" value="1"/>
</dbReference>
<dbReference type="EMBL" id="FRAE01000126">
    <property type="protein sequence ID" value="SHK65500.1"/>
    <property type="molecule type" value="Genomic_DNA"/>
</dbReference>
<evidence type="ECO:0000256" key="1">
    <source>
        <dbReference type="SAM" id="Phobius"/>
    </source>
</evidence>
<organism evidence="2 3">
    <name type="scientific">Tepidibacter formicigenes DSM 15518</name>
    <dbReference type="NCBI Taxonomy" id="1123349"/>
    <lineage>
        <taxon>Bacteria</taxon>
        <taxon>Bacillati</taxon>
        <taxon>Bacillota</taxon>
        <taxon>Clostridia</taxon>
        <taxon>Peptostreptococcales</taxon>
        <taxon>Peptostreptococcaceae</taxon>
        <taxon>Tepidibacter</taxon>
    </lineage>
</organism>
<feature type="transmembrane region" description="Helical" evidence="1">
    <location>
        <begin position="45"/>
        <end position="66"/>
    </location>
</feature>
<evidence type="ECO:0000313" key="2">
    <source>
        <dbReference type="EMBL" id="SHK65500.1"/>
    </source>
</evidence>
<dbReference type="PANTHER" id="PTHR41771">
    <property type="entry name" value="MEMBRANE PROTEIN-RELATED"/>
    <property type="match status" value="1"/>
</dbReference>